<organism evidence="1 2">
    <name type="scientific">Kineococcus rhizosphaerae</name>
    <dbReference type="NCBI Taxonomy" id="559628"/>
    <lineage>
        <taxon>Bacteria</taxon>
        <taxon>Bacillati</taxon>
        <taxon>Actinomycetota</taxon>
        <taxon>Actinomycetes</taxon>
        <taxon>Kineosporiales</taxon>
        <taxon>Kineosporiaceae</taxon>
        <taxon>Kineococcus</taxon>
    </lineage>
</organism>
<proteinExistence type="predicted"/>
<comment type="caution">
    <text evidence="1">The sequence shown here is derived from an EMBL/GenBank/DDBJ whole genome shotgun (WGS) entry which is preliminary data.</text>
</comment>
<evidence type="ECO:0000313" key="2">
    <source>
        <dbReference type="Proteomes" id="UP000238083"/>
    </source>
</evidence>
<gene>
    <name evidence="1" type="ORF">CLV37_1163</name>
</gene>
<dbReference type="Proteomes" id="UP000238083">
    <property type="component" value="Unassembled WGS sequence"/>
</dbReference>
<dbReference type="RefSeq" id="WP_106215168.1">
    <property type="nucleotide sequence ID" value="NZ_PVZF01000016.1"/>
</dbReference>
<accession>A0A2T0QX72</accession>
<evidence type="ECO:0000313" key="1">
    <source>
        <dbReference type="EMBL" id="PRY10450.1"/>
    </source>
</evidence>
<sequence>MDLGQAHVETLARRVAAGADDVRAARRRLAATGDVDWTGTSAARFRARLTDADRLVGGLAARCDDAAGSLHAHAAALAGAGALR</sequence>
<dbReference type="AlphaFoldDB" id="A0A2T0QX72"/>
<reference evidence="1 2" key="1">
    <citation type="submission" date="2018-03" db="EMBL/GenBank/DDBJ databases">
        <title>Genomic Encyclopedia of Archaeal and Bacterial Type Strains, Phase II (KMG-II): from individual species to whole genera.</title>
        <authorList>
            <person name="Goeker M."/>
        </authorList>
    </citation>
    <scope>NUCLEOTIDE SEQUENCE [LARGE SCALE GENOMIC DNA]</scope>
    <source>
        <strain evidence="1 2">DSM 19711</strain>
    </source>
</reference>
<keyword evidence="2" id="KW-1185">Reference proteome</keyword>
<dbReference type="EMBL" id="PVZF01000016">
    <property type="protein sequence ID" value="PRY10450.1"/>
    <property type="molecule type" value="Genomic_DNA"/>
</dbReference>
<protein>
    <submittedName>
        <fullName evidence="1">Uncharacterized protein</fullName>
    </submittedName>
</protein>
<name>A0A2T0QX72_9ACTN</name>